<keyword evidence="1" id="KW-1133">Transmembrane helix</keyword>
<dbReference type="PANTHER" id="PTHR33881:SF10">
    <property type="entry name" value="SLIT HOMOLOG 2 PROTEIN-LIKE"/>
    <property type="match status" value="1"/>
</dbReference>
<gene>
    <name evidence="2" type="ORF">L1049_020473</name>
</gene>
<keyword evidence="3" id="KW-1185">Reference proteome</keyword>
<dbReference type="AlphaFoldDB" id="A0AAP0S7U0"/>
<organism evidence="2 3">
    <name type="scientific">Liquidambar formosana</name>
    <name type="common">Formosan gum</name>
    <dbReference type="NCBI Taxonomy" id="63359"/>
    <lineage>
        <taxon>Eukaryota</taxon>
        <taxon>Viridiplantae</taxon>
        <taxon>Streptophyta</taxon>
        <taxon>Embryophyta</taxon>
        <taxon>Tracheophyta</taxon>
        <taxon>Spermatophyta</taxon>
        <taxon>Magnoliopsida</taxon>
        <taxon>eudicotyledons</taxon>
        <taxon>Gunneridae</taxon>
        <taxon>Pentapetalae</taxon>
        <taxon>Saxifragales</taxon>
        <taxon>Altingiaceae</taxon>
        <taxon>Liquidambar</taxon>
    </lineage>
</organism>
<dbReference type="PANTHER" id="PTHR33881">
    <property type="entry name" value="NEUROGENIC LOCUS NOTCH-LIKE PROTEIN"/>
    <property type="match status" value="1"/>
</dbReference>
<evidence type="ECO:0000313" key="3">
    <source>
        <dbReference type="Proteomes" id="UP001415857"/>
    </source>
</evidence>
<dbReference type="EMBL" id="JBBPBK010000001">
    <property type="protein sequence ID" value="KAK9292500.1"/>
    <property type="molecule type" value="Genomic_DNA"/>
</dbReference>
<protein>
    <submittedName>
        <fullName evidence="2">Uncharacterized protein</fullName>
    </submittedName>
</protein>
<keyword evidence="1" id="KW-0812">Transmembrane</keyword>
<name>A0AAP0S7U0_LIQFO</name>
<comment type="caution">
    <text evidence="2">The sequence shown here is derived from an EMBL/GenBank/DDBJ whole genome shotgun (WGS) entry which is preliminary data.</text>
</comment>
<keyword evidence="1" id="KW-0472">Membrane</keyword>
<dbReference type="Proteomes" id="UP001415857">
    <property type="component" value="Unassembled WGS sequence"/>
</dbReference>
<reference evidence="2 3" key="1">
    <citation type="journal article" date="2024" name="Plant J.">
        <title>Genome sequences and population genomics reveal climatic adaptation and genomic divergence between two closely related sweetgum species.</title>
        <authorList>
            <person name="Xu W.Q."/>
            <person name="Ren C.Q."/>
            <person name="Zhang X.Y."/>
            <person name="Comes H.P."/>
            <person name="Liu X.H."/>
            <person name="Li Y.G."/>
            <person name="Kettle C.J."/>
            <person name="Jalonen R."/>
            <person name="Gaisberger H."/>
            <person name="Ma Y.Z."/>
            <person name="Qiu Y.X."/>
        </authorList>
    </citation>
    <scope>NUCLEOTIDE SEQUENCE [LARGE SCALE GENOMIC DNA]</scope>
    <source>
        <strain evidence="2">Hangzhou</strain>
    </source>
</reference>
<accession>A0AAP0S7U0</accession>
<proteinExistence type="predicted"/>
<feature type="transmembrane region" description="Helical" evidence="1">
    <location>
        <begin position="157"/>
        <end position="180"/>
    </location>
</feature>
<evidence type="ECO:0000313" key="2">
    <source>
        <dbReference type="EMBL" id="KAK9292500.1"/>
    </source>
</evidence>
<evidence type="ECO:0000256" key="1">
    <source>
        <dbReference type="SAM" id="Phobius"/>
    </source>
</evidence>
<sequence>MEWSVEKGLANQVCNTNSASCVNVKLAGSEPVSTTKPIFSSSLVSFQTALLTTPACKQRHRFHRIHTTYQPSTLAIGCIAEKVHAQGHHLSQYQYQCQCNAGYSNLLNITAYPCYSECALGSDCARLGIKVSNSTSSSPASGNENQVQLLVMQFTPIYLSFFPLLFYFLFFDFFLGYHVFVV</sequence>